<accession>A0ABN8X4P0</accession>
<dbReference type="EMBL" id="OX458333">
    <property type="protein sequence ID" value="CAI8819579.1"/>
    <property type="molecule type" value="Genomic_DNA"/>
</dbReference>
<reference evidence="1 2" key="1">
    <citation type="submission" date="2023-03" db="EMBL/GenBank/DDBJ databases">
        <authorList>
            <person name="Pearce D."/>
        </authorList>
    </citation>
    <scope>NUCLEOTIDE SEQUENCE [LARGE SCALE GENOMIC DNA]</scope>
    <source>
        <strain evidence="1">Msz</strain>
    </source>
</reference>
<organism evidence="1 2">
    <name type="scientific">Methylocaldum szegediense</name>
    <dbReference type="NCBI Taxonomy" id="73780"/>
    <lineage>
        <taxon>Bacteria</taxon>
        <taxon>Pseudomonadati</taxon>
        <taxon>Pseudomonadota</taxon>
        <taxon>Gammaproteobacteria</taxon>
        <taxon>Methylococcales</taxon>
        <taxon>Methylococcaceae</taxon>
        <taxon>Methylocaldum</taxon>
    </lineage>
</organism>
<evidence type="ECO:0000313" key="1">
    <source>
        <dbReference type="EMBL" id="CAI8819579.1"/>
    </source>
</evidence>
<keyword evidence="2" id="KW-1185">Reference proteome</keyword>
<sequence>MATGIFSLPAYREFRYAFSRCWRLSPRSYMCEVNVSENDMKVKSKVRAGGPVLQRCETFRR</sequence>
<name>A0ABN8X4P0_9GAMM</name>
<proteinExistence type="predicted"/>
<protein>
    <submittedName>
        <fullName evidence="1">Uncharacterized protein</fullName>
    </submittedName>
</protein>
<dbReference type="Proteomes" id="UP001162030">
    <property type="component" value="Chromosome"/>
</dbReference>
<gene>
    <name evidence="1" type="ORF">MSZNOR_1931</name>
</gene>
<evidence type="ECO:0000313" key="2">
    <source>
        <dbReference type="Proteomes" id="UP001162030"/>
    </source>
</evidence>